<organism evidence="4">
    <name type="scientific">Caligus clemensi</name>
    <name type="common">Sea louse</name>
    <dbReference type="NCBI Taxonomy" id="344056"/>
    <lineage>
        <taxon>Eukaryota</taxon>
        <taxon>Metazoa</taxon>
        <taxon>Ecdysozoa</taxon>
        <taxon>Arthropoda</taxon>
        <taxon>Crustacea</taxon>
        <taxon>Multicrustacea</taxon>
        <taxon>Hexanauplia</taxon>
        <taxon>Copepoda</taxon>
        <taxon>Siphonostomatoida</taxon>
        <taxon>Caligidae</taxon>
        <taxon>Caligus</taxon>
    </lineage>
</organism>
<dbReference type="GO" id="GO:0004364">
    <property type="term" value="F:glutathione transferase activity"/>
    <property type="evidence" value="ECO:0007669"/>
    <property type="project" value="TreeGrafter"/>
</dbReference>
<evidence type="ECO:0000313" key="4">
    <source>
        <dbReference type="EMBL" id="ACO15749.1"/>
    </source>
</evidence>
<dbReference type="SFLD" id="SFLDS00019">
    <property type="entry name" value="Glutathione_Transferase_(cytos"/>
    <property type="match status" value="1"/>
</dbReference>
<name>C1C396_CALCM</name>
<dbReference type="InterPro" id="IPR040079">
    <property type="entry name" value="Glutathione_S-Trfase"/>
</dbReference>
<evidence type="ECO:0000259" key="3">
    <source>
        <dbReference type="PROSITE" id="PS50405"/>
    </source>
</evidence>
<dbReference type="InterPro" id="IPR036249">
    <property type="entry name" value="Thioredoxin-like_sf"/>
</dbReference>
<sequence length="222" mass="25133">MSLRIHGTPFSSPYRTVAMTAEILRVKYELVKVNPLKGDALKPDFLAINPQHNIPVTEHGKFTLNESRAIVGYLATEFDKSRKLYPNDTSIHAKINQRLYFDSNVFYKRMYDITLPMILKKKEVSNVKFSLLEEATAWANDMVNVSGYVASTDGLTIADICCLATYSSIDACSLISLDPYKELNDWAKRCASQIPNYELVNQKGAMEFGELYKNNLKRTSVV</sequence>
<dbReference type="CDD" id="cd03177">
    <property type="entry name" value="GST_C_Delta_Epsilon"/>
    <property type="match status" value="1"/>
</dbReference>
<dbReference type="Gene3D" id="3.40.30.10">
    <property type="entry name" value="Glutaredoxin"/>
    <property type="match status" value="1"/>
</dbReference>
<dbReference type="InterPro" id="IPR010987">
    <property type="entry name" value="Glutathione-S-Trfase_C-like"/>
</dbReference>
<dbReference type="FunFam" id="1.20.1050.10:FF:000007">
    <property type="entry name" value="Glutathione S-transferase 1-1"/>
    <property type="match status" value="1"/>
</dbReference>
<dbReference type="Gene3D" id="1.20.1050.10">
    <property type="match status" value="1"/>
</dbReference>
<comment type="subunit">
    <text evidence="1">Homodimer.</text>
</comment>
<reference evidence="4" key="1">
    <citation type="submission" date="2009-03" db="EMBL/GenBank/DDBJ databases">
        <title>Caligus clemensi ESTs and full-length cDNAs.</title>
        <authorList>
            <person name="Yasuike M."/>
            <person name="von Schalburg K."/>
            <person name="Cooper G."/>
            <person name="Leong J."/>
            <person name="Jones S.R.M."/>
            <person name="Koop B.F."/>
        </authorList>
    </citation>
    <scope>NUCLEOTIDE SEQUENCE</scope>
    <source>
        <tissue evidence="4">Whole</tissue>
    </source>
</reference>
<keyword evidence="4" id="KW-0808">Transferase</keyword>
<dbReference type="SUPFAM" id="SSF47616">
    <property type="entry name" value="GST C-terminal domain-like"/>
    <property type="match status" value="1"/>
</dbReference>
<protein>
    <submittedName>
        <fullName evidence="4">Glutathione S-transferase 1, isoform D</fullName>
    </submittedName>
</protein>
<evidence type="ECO:0000256" key="1">
    <source>
        <dbReference type="ARBA" id="ARBA00011738"/>
    </source>
</evidence>
<dbReference type="Pfam" id="PF13417">
    <property type="entry name" value="GST_N_3"/>
    <property type="match status" value="1"/>
</dbReference>
<dbReference type="InterPro" id="IPR036282">
    <property type="entry name" value="Glutathione-S-Trfase_C_sf"/>
</dbReference>
<dbReference type="AlphaFoldDB" id="C1C396"/>
<dbReference type="SFLD" id="SFLDG01153">
    <property type="entry name" value="Main.4:_Theta-like"/>
    <property type="match status" value="1"/>
</dbReference>
<feature type="domain" description="GST C-terminal" evidence="3">
    <location>
        <begin position="88"/>
        <end position="221"/>
    </location>
</feature>
<dbReference type="SUPFAM" id="SSF52833">
    <property type="entry name" value="Thioredoxin-like"/>
    <property type="match status" value="1"/>
</dbReference>
<accession>C1C396</accession>
<dbReference type="GO" id="GO:0006749">
    <property type="term" value="P:glutathione metabolic process"/>
    <property type="evidence" value="ECO:0007669"/>
    <property type="project" value="TreeGrafter"/>
</dbReference>
<dbReference type="PROSITE" id="PS50405">
    <property type="entry name" value="GST_CTER"/>
    <property type="match status" value="1"/>
</dbReference>
<dbReference type="SFLD" id="SFLDG00358">
    <property type="entry name" value="Main_(cytGST)"/>
    <property type="match status" value="1"/>
</dbReference>
<gene>
    <name evidence="4" type="primary">GST1D</name>
</gene>
<dbReference type="PANTHER" id="PTHR43969">
    <property type="entry name" value="GLUTATHIONE S TRANSFERASE D10, ISOFORM A-RELATED"/>
    <property type="match status" value="1"/>
</dbReference>
<feature type="domain" description="GST N-terminal" evidence="2">
    <location>
        <begin position="1"/>
        <end position="82"/>
    </location>
</feature>
<dbReference type="InterPro" id="IPR004045">
    <property type="entry name" value="Glutathione_S-Trfase_N"/>
</dbReference>
<dbReference type="PROSITE" id="PS50404">
    <property type="entry name" value="GST_NTER"/>
    <property type="match status" value="1"/>
</dbReference>
<evidence type="ECO:0000259" key="2">
    <source>
        <dbReference type="PROSITE" id="PS50404"/>
    </source>
</evidence>
<proteinExistence type="evidence at transcript level"/>
<dbReference type="PANTHER" id="PTHR43969:SF9">
    <property type="entry name" value="GLUTATHIONE S TRANSFERASE D10, ISOFORM A-RELATED"/>
    <property type="match status" value="1"/>
</dbReference>
<dbReference type="EMBL" id="BT081325">
    <property type="protein sequence ID" value="ACO15749.1"/>
    <property type="molecule type" value="mRNA"/>
</dbReference>